<evidence type="ECO:0000313" key="2">
    <source>
        <dbReference type="Proteomes" id="UP001178507"/>
    </source>
</evidence>
<proteinExistence type="predicted"/>
<reference evidence="1" key="1">
    <citation type="submission" date="2023-08" db="EMBL/GenBank/DDBJ databases">
        <authorList>
            <person name="Chen Y."/>
            <person name="Shah S."/>
            <person name="Dougan E. K."/>
            <person name="Thang M."/>
            <person name="Chan C."/>
        </authorList>
    </citation>
    <scope>NUCLEOTIDE SEQUENCE</scope>
</reference>
<dbReference type="EMBL" id="CAUJNA010000120">
    <property type="protein sequence ID" value="CAJ1372198.1"/>
    <property type="molecule type" value="Genomic_DNA"/>
</dbReference>
<accession>A0AA36HQ21</accession>
<comment type="caution">
    <text evidence="1">The sequence shown here is derived from an EMBL/GenBank/DDBJ whole genome shotgun (WGS) entry which is preliminary data.</text>
</comment>
<evidence type="ECO:0000313" key="1">
    <source>
        <dbReference type="EMBL" id="CAJ1372198.1"/>
    </source>
</evidence>
<gene>
    <name evidence="1" type="ORF">EVOR1521_LOCUS2329</name>
</gene>
<keyword evidence="2" id="KW-1185">Reference proteome</keyword>
<dbReference type="Proteomes" id="UP001178507">
    <property type="component" value="Unassembled WGS sequence"/>
</dbReference>
<protein>
    <submittedName>
        <fullName evidence="1">Uncharacterized protein</fullName>
    </submittedName>
</protein>
<sequence>MGMRLPQPIASTVRRYVLEEAELIAGAFQRLWSAGALNAWAADPRALAGAALQAAQLAGERRRVLWWRTNMLTSVVDFGLGQYVDLVAPRSDFLLTRQAALEQLLGGPPAAGVTLVEVGVHLARLAFSLLGTHHGLQYIGVDPFQYGEDTSAESRARQLRDLGLSPEEDGGELSSAQLGALRLAKRRGESVQAETAPQS</sequence>
<name>A0AA36HQ21_9DINO</name>
<dbReference type="AlphaFoldDB" id="A0AA36HQ21"/>
<organism evidence="1 2">
    <name type="scientific">Effrenium voratum</name>
    <dbReference type="NCBI Taxonomy" id="2562239"/>
    <lineage>
        <taxon>Eukaryota</taxon>
        <taxon>Sar</taxon>
        <taxon>Alveolata</taxon>
        <taxon>Dinophyceae</taxon>
        <taxon>Suessiales</taxon>
        <taxon>Symbiodiniaceae</taxon>
        <taxon>Effrenium</taxon>
    </lineage>
</organism>